<dbReference type="EMBL" id="JALLPB020000065">
    <property type="protein sequence ID" value="KAL3822468.1"/>
    <property type="molecule type" value="Genomic_DNA"/>
</dbReference>
<dbReference type="Pfam" id="PF05050">
    <property type="entry name" value="Methyltransf_21"/>
    <property type="match status" value="1"/>
</dbReference>
<keyword evidence="3" id="KW-1185">Reference proteome</keyword>
<dbReference type="NCBIfam" id="TIGR01444">
    <property type="entry name" value="fkbM_fam"/>
    <property type="match status" value="1"/>
</dbReference>
<name>A0ABD3SDK8_9STRA</name>
<organism evidence="2 3">
    <name type="scientific">Cyclostephanos tholiformis</name>
    <dbReference type="NCBI Taxonomy" id="382380"/>
    <lineage>
        <taxon>Eukaryota</taxon>
        <taxon>Sar</taxon>
        <taxon>Stramenopiles</taxon>
        <taxon>Ochrophyta</taxon>
        <taxon>Bacillariophyta</taxon>
        <taxon>Coscinodiscophyceae</taxon>
        <taxon>Thalassiosirophycidae</taxon>
        <taxon>Stephanodiscales</taxon>
        <taxon>Stephanodiscaceae</taxon>
        <taxon>Cyclostephanos</taxon>
    </lineage>
</organism>
<protein>
    <recommendedName>
        <fullName evidence="1">Methyltransferase FkbM domain-containing protein</fullName>
    </recommendedName>
</protein>
<evidence type="ECO:0000259" key="1">
    <source>
        <dbReference type="Pfam" id="PF05050"/>
    </source>
</evidence>
<dbReference type="PANTHER" id="PTHR34203:SF13">
    <property type="entry name" value="EXPRESSED PROTEIN"/>
    <property type="match status" value="1"/>
</dbReference>
<reference evidence="2 3" key="1">
    <citation type="submission" date="2024-10" db="EMBL/GenBank/DDBJ databases">
        <title>Updated reference genomes for cyclostephanoid diatoms.</title>
        <authorList>
            <person name="Roberts W.R."/>
            <person name="Alverson A.J."/>
        </authorList>
    </citation>
    <scope>NUCLEOTIDE SEQUENCE [LARGE SCALE GENOMIC DNA]</scope>
    <source>
        <strain evidence="2 3">AJA228-03</strain>
    </source>
</reference>
<feature type="domain" description="Methyltransferase FkbM" evidence="1">
    <location>
        <begin position="182"/>
        <end position="357"/>
    </location>
</feature>
<proteinExistence type="predicted"/>
<dbReference type="AlphaFoldDB" id="A0ABD3SDK8"/>
<dbReference type="PANTHER" id="PTHR34203">
    <property type="entry name" value="METHYLTRANSFERASE, FKBM FAMILY PROTEIN"/>
    <property type="match status" value="1"/>
</dbReference>
<dbReference type="Gene3D" id="3.40.50.150">
    <property type="entry name" value="Vaccinia Virus protein VP39"/>
    <property type="match status" value="1"/>
</dbReference>
<gene>
    <name evidence="2" type="ORF">ACHAXA_006896</name>
</gene>
<evidence type="ECO:0000313" key="3">
    <source>
        <dbReference type="Proteomes" id="UP001530377"/>
    </source>
</evidence>
<accession>A0ABD3SDK8</accession>
<evidence type="ECO:0000313" key="2">
    <source>
        <dbReference type="EMBL" id="KAL3822468.1"/>
    </source>
</evidence>
<sequence>MKDRSKPANYRGNGVRVLLLLALGIVASYTLVAGRSLRNNRRELVDYGSNSSDDDDDVVVVAAETTKTDETSFAKPARGDPLLEPVDCQELLKSYRRGEIAQLRDHTAELPYHKSYVRLTKTSIPFYMSTSDANVDIFRVGIFDTGNYYEKVMTKTMQTIIEEVSERMMTRDHDGERPIMLDVGGNVGWFSMLAAAHGAEVFVFEPNVVNMIRLCESSVLNGWMHSRFHPYLKGVSDRHGSQEVMYKVDPKNPGSFSFSKENADVYESKFGKAGTLEDKLQLISLDALAMDQRWLDDDDHRTIAILKIDVEGLELEVLSGARKLLMSHKVQYIFLEWKNSQVHNWEKMSTILLQSGYVMYKFGGGQGPDKLVTIEYANGAELAKGIAAISKVENTNVLFRLAEIKGSE</sequence>
<dbReference type="InterPro" id="IPR029063">
    <property type="entry name" value="SAM-dependent_MTases_sf"/>
</dbReference>
<comment type="caution">
    <text evidence="2">The sequence shown here is derived from an EMBL/GenBank/DDBJ whole genome shotgun (WGS) entry which is preliminary data.</text>
</comment>
<dbReference type="InterPro" id="IPR052514">
    <property type="entry name" value="SAM-dependent_MTase"/>
</dbReference>
<dbReference type="InterPro" id="IPR006342">
    <property type="entry name" value="FkbM_mtfrase"/>
</dbReference>
<dbReference type="Proteomes" id="UP001530377">
    <property type="component" value="Unassembled WGS sequence"/>
</dbReference>
<dbReference type="SUPFAM" id="SSF53335">
    <property type="entry name" value="S-adenosyl-L-methionine-dependent methyltransferases"/>
    <property type="match status" value="1"/>
</dbReference>